<accession>C5KAS2</accession>
<dbReference type="AlphaFoldDB" id="C5KAS2"/>
<protein>
    <recommendedName>
        <fullName evidence="5">Importin N-terminal domain-containing protein</fullName>
    </recommendedName>
</protein>
<evidence type="ECO:0000256" key="3">
    <source>
        <dbReference type="ARBA" id="ARBA00023242"/>
    </source>
</evidence>
<dbReference type="InterPro" id="IPR011989">
    <property type="entry name" value="ARM-like"/>
</dbReference>
<keyword evidence="7" id="KW-1185">Reference proteome</keyword>
<dbReference type="InterPro" id="IPR016024">
    <property type="entry name" value="ARM-type_fold"/>
</dbReference>
<reference evidence="6 7" key="1">
    <citation type="submission" date="2008-07" db="EMBL/GenBank/DDBJ databases">
        <authorList>
            <person name="El-Sayed N."/>
            <person name="Caler E."/>
            <person name="Inman J."/>
            <person name="Amedeo P."/>
            <person name="Hass B."/>
            <person name="Wortman J."/>
        </authorList>
    </citation>
    <scope>NUCLEOTIDE SEQUENCE [LARGE SCALE GENOMIC DNA]</scope>
    <source>
        <strain evidence="7">ATCC 50983 / TXsc</strain>
    </source>
</reference>
<comment type="subcellular location">
    <subcellularLocation>
        <location evidence="1">Nucleus</location>
    </subcellularLocation>
</comment>
<dbReference type="GO" id="GO:0005635">
    <property type="term" value="C:nuclear envelope"/>
    <property type="evidence" value="ECO:0007669"/>
    <property type="project" value="TreeGrafter"/>
</dbReference>
<dbReference type="SUPFAM" id="SSF48371">
    <property type="entry name" value="ARM repeat"/>
    <property type="match status" value="1"/>
</dbReference>
<evidence type="ECO:0000259" key="5">
    <source>
        <dbReference type="PROSITE" id="PS50166"/>
    </source>
</evidence>
<dbReference type="GO" id="GO:0031267">
    <property type="term" value="F:small GTPase binding"/>
    <property type="evidence" value="ECO:0007669"/>
    <property type="project" value="InterPro"/>
</dbReference>
<dbReference type="GeneID" id="9048902"/>
<organism evidence="7">
    <name type="scientific">Perkinsus marinus (strain ATCC 50983 / TXsc)</name>
    <dbReference type="NCBI Taxonomy" id="423536"/>
    <lineage>
        <taxon>Eukaryota</taxon>
        <taxon>Sar</taxon>
        <taxon>Alveolata</taxon>
        <taxon>Perkinsozoa</taxon>
        <taxon>Perkinsea</taxon>
        <taxon>Perkinsida</taxon>
        <taxon>Perkinsidae</taxon>
        <taxon>Perkinsus</taxon>
    </lineage>
</organism>
<name>C5KAS2_PERM5</name>
<dbReference type="EMBL" id="GG671811">
    <property type="protein sequence ID" value="EER18248.1"/>
    <property type="molecule type" value="Genomic_DNA"/>
</dbReference>
<dbReference type="GO" id="GO:0006606">
    <property type="term" value="P:protein import into nucleus"/>
    <property type="evidence" value="ECO:0007669"/>
    <property type="project" value="TreeGrafter"/>
</dbReference>
<dbReference type="Gene3D" id="1.25.10.10">
    <property type="entry name" value="Leucine-rich Repeat Variant"/>
    <property type="match status" value="1"/>
</dbReference>
<keyword evidence="3" id="KW-0539">Nucleus</keyword>
<evidence type="ECO:0000256" key="2">
    <source>
        <dbReference type="ARBA" id="ARBA00022448"/>
    </source>
</evidence>
<dbReference type="InParanoid" id="C5KAS2"/>
<dbReference type="PANTHER" id="PTHR10997">
    <property type="entry name" value="IMPORTIN-7, 8, 11"/>
    <property type="match status" value="1"/>
</dbReference>
<dbReference type="Pfam" id="PF03810">
    <property type="entry name" value="IBN_N"/>
    <property type="match status" value="1"/>
</dbReference>
<feature type="region of interest" description="Disordered" evidence="4">
    <location>
        <begin position="598"/>
        <end position="620"/>
    </location>
</feature>
<dbReference type="PROSITE" id="PS50166">
    <property type="entry name" value="IMPORTIN_B_NT"/>
    <property type="match status" value="1"/>
</dbReference>
<proteinExistence type="predicted"/>
<evidence type="ECO:0000256" key="1">
    <source>
        <dbReference type="ARBA" id="ARBA00004123"/>
    </source>
</evidence>
<dbReference type="InterPro" id="IPR001494">
    <property type="entry name" value="Importin-beta_N"/>
</dbReference>
<dbReference type="PANTHER" id="PTHR10997:SF7">
    <property type="entry name" value="IMPORTIN-11"/>
    <property type="match status" value="1"/>
</dbReference>
<dbReference type="GO" id="GO:0005829">
    <property type="term" value="C:cytosol"/>
    <property type="evidence" value="ECO:0007669"/>
    <property type="project" value="TreeGrafter"/>
</dbReference>
<feature type="domain" description="Importin N-terminal" evidence="5">
    <location>
        <begin position="34"/>
        <end position="106"/>
    </location>
</feature>
<evidence type="ECO:0000313" key="7">
    <source>
        <dbReference type="Proteomes" id="UP000007800"/>
    </source>
</evidence>
<gene>
    <name evidence="6" type="ORF">Pmar_PMAR005153</name>
</gene>
<sequence>MSGTPAAEVPLSPPNVVTALNASVSSDAVMRGMAIQQLQRWETAPGYALMLLGVYLDASTDTHSKFLAITMCKNTIGRNWQPRSSQCISQEERNQLKQKLVGILYNTDIAKLEQLDQFILLLRRVCRAEFPAKYNFGLGTMSHTRWNNSNTSLHWFSKALFGPVWAQHRGEHIPTTTPTADKEFMAYQKDLKSLLKWFAQIVHTHPLALAECGVDKMLTTFLAPGSGWIHLECMPEFFYQYLINIIQYCVNCTAFRKGISNVTTSQAEDEQMRQKLISILHPQFVNFITNSGGLGSAIVEPVVNAGLCVNRDRLNEWIDEPEQYLTGPPCVATDLRLATEACLLAVQQEPFTQALTEYVAGAANGLVGSIGQLAACSSSSAAAKELSKCDAVVSMLNLYHTILRKVGENETDPNRKYAALIVDQVAVPILQQQPSVANVHLKYRALMVRFQAVLSLRSIFDRDPEHPIWATDGLLSNIIGQAMSMLGSSGGVDVPEADWRLLTAVTSIVNESELSEALQMPLLQTLVNLWRSPDTDELVKFALLDLVKGLLANYYSASTYSVGKELKTYPSLVECSLTMAMDASGLAGQVPYPSSTGSSPTCSPLRVGRTPANAPPPSPANQATVMGALSATQGACSTIGEAGLSLLVSVLRAVRGQEQVARVLPLFPRCLARFSAQSVENSELAEVDIDIITEFVALHLLPEYNPNAVEAVKSNPRGQFSAQGAEALSAHFETIARGIKLHIQHRIDLYSQDPEMNAPKAADDRVADKVFRLVRILLVVDERLVEQIAFPLYQHFLTYFPAPAGQPANGPKSTPLYPFREEPLLMTFATAIAHHPQKFLSLAASGGLESVAVGVQKLIGCYLLPSVSQRCLVLAVPMMLLSAVADGRLVGPEAKALWVSLWNQLDCLVDQVETAQAKAGGPSGVSGLLTSTLRELRSRVPSHAKTPYPYRVSACMIASSLPPDVAYAQDQAMLEWVLKVAVGTVTSFDQRVGNDAGRTLLGFIESDRLTQVVGQVAAAAGPSFPPTTT</sequence>
<dbReference type="OMA" id="RVSACMI"/>
<dbReference type="RefSeq" id="XP_002786452.1">
    <property type="nucleotide sequence ID" value="XM_002786406.1"/>
</dbReference>
<evidence type="ECO:0000313" key="6">
    <source>
        <dbReference type="EMBL" id="EER18248.1"/>
    </source>
</evidence>
<dbReference type="SMART" id="SM00913">
    <property type="entry name" value="IBN_N"/>
    <property type="match status" value="1"/>
</dbReference>
<dbReference type="Proteomes" id="UP000007800">
    <property type="component" value="Unassembled WGS sequence"/>
</dbReference>
<keyword evidence="2" id="KW-0813">Transport</keyword>
<evidence type="ECO:0000256" key="4">
    <source>
        <dbReference type="SAM" id="MobiDB-lite"/>
    </source>
</evidence>
<dbReference type="OrthoDB" id="361693at2759"/>